<protein>
    <submittedName>
        <fullName evidence="1">Uncharacterized protein</fullName>
    </submittedName>
</protein>
<dbReference type="RefSeq" id="WP_323253363.1">
    <property type="nucleotide sequence ID" value="NZ_JAYFUL010000062.1"/>
</dbReference>
<reference evidence="1 2" key="1">
    <citation type="submission" date="2023-12" db="EMBL/GenBank/DDBJ databases">
        <title>Novel species of the genus Arcicella isolated from rivers.</title>
        <authorList>
            <person name="Lu H."/>
        </authorList>
    </citation>
    <scope>NUCLEOTIDE SEQUENCE [LARGE SCALE GENOMIC DNA]</scope>
    <source>
        <strain evidence="1 2">LMG 21963</strain>
    </source>
</reference>
<accession>A0ABU5QU75</accession>
<comment type="caution">
    <text evidence="1">The sequence shown here is derived from an EMBL/GenBank/DDBJ whole genome shotgun (WGS) entry which is preliminary data.</text>
</comment>
<dbReference type="Proteomes" id="UP001304671">
    <property type="component" value="Unassembled WGS sequence"/>
</dbReference>
<organism evidence="1 2">
    <name type="scientific">Arcicella aquatica</name>
    <dbReference type="NCBI Taxonomy" id="217141"/>
    <lineage>
        <taxon>Bacteria</taxon>
        <taxon>Pseudomonadati</taxon>
        <taxon>Bacteroidota</taxon>
        <taxon>Cytophagia</taxon>
        <taxon>Cytophagales</taxon>
        <taxon>Flectobacillaceae</taxon>
        <taxon>Arcicella</taxon>
    </lineage>
</organism>
<dbReference type="EMBL" id="JAYFUL010000062">
    <property type="protein sequence ID" value="MEA5260651.1"/>
    <property type="molecule type" value="Genomic_DNA"/>
</dbReference>
<keyword evidence="2" id="KW-1185">Reference proteome</keyword>
<name>A0ABU5QU75_9BACT</name>
<sequence length="52" mass="6272">MQRTARQSELIIPQYQFFFGENLAHHSILTEAIKQEMPINTEAHFFVIIRYY</sequence>
<evidence type="ECO:0000313" key="2">
    <source>
        <dbReference type="Proteomes" id="UP001304671"/>
    </source>
</evidence>
<gene>
    <name evidence="1" type="ORF">VB264_22830</name>
</gene>
<evidence type="ECO:0000313" key="1">
    <source>
        <dbReference type="EMBL" id="MEA5260651.1"/>
    </source>
</evidence>
<proteinExistence type="predicted"/>